<evidence type="ECO:0008006" key="2">
    <source>
        <dbReference type="Google" id="ProtNLM"/>
    </source>
</evidence>
<accession>A0A3B0XGY0</accession>
<name>A0A3B0XGY0_9ZZZZ</name>
<protein>
    <recommendedName>
        <fullName evidence="2">Sulfotransferase family protein</fullName>
    </recommendedName>
</protein>
<dbReference type="EMBL" id="UOFD01000087">
    <property type="protein sequence ID" value="VAW55254.1"/>
    <property type="molecule type" value="Genomic_DNA"/>
</dbReference>
<gene>
    <name evidence="1" type="ORF">MNBD_GAMMA06-1036</name>
</gene>
<sequence length="178" mass="20318">MNVFILNSGRCGSTTFIKACQHIKNHTAAHESLLSNTGAQRFNYPENHIEADNRLSWLLGRLDTHYGNDAFYVHLTRNNSDVTKSFSKRINMGILKAYEQGILMHEQHLLPAQTIANDYIETVDANINFFLKNKKNKMNISIETAKLDFTGFWNKIDATGDLNKALKEWNINHNASSF</sequence>
<evidence type="ECO:0000313" key="1">
    <source>
        <dbReference type="EMBL" id="VAW55254.1"/>
    </source>
</evidence>
<dbReference type="AlphaFoldDB" id="A0A3B0XGY0"/>
<organism evidence="1">
    <name type="scientific">hydrothermal vent metagenome</name>
    <dbReference type="NCBI Taxonomy" id="652676"/>
    <lineage>
        <taxon>unclassified sequences</taxon>
        <taxon>metagenomes</taxon>
        <taxon>ecological metagenomes</taxon>
    </lineage>
</organism>
<reference evidence="1" key="1">
    <citation type="submission" date="2018-06" db="EMBL/GenBank/DDBJ databases">
        <authorList>
            <person name="Zhirakovskaya E."/>
        </authorList>
    </citation>
    <scope>NUCLEOTIDE SEQUENCE</scope>
</reference>
<dbReference type="InterPro" id="IPR027417">
    <property type="entry name" value="P-loop_NTPase"/>
</dbReference>
<dbReference type="SUPFAM" id="SSF52540">
    <property type="entry name" value="P-loop containing nucleoside triphosphate hydrolases"/>
    <property type="match status" value="1"/>
</dbReference>
<proteinExistence type="predicted"/>